<proteinExistence type="predicted"/>
<dbReference type="EMBL" id="RDQH01000337">
    <property type="protein sequence ID" value="RXH85144.1"/>
    <property type="molecule type" value="Genomic_DNA"/>
</dbReference>
<organism evidence="1 2">
    <name type="scientific">Malus domestica</name>
    <name type="common">Apple</name>
    <name type="synonym">Pyrus malus</name>
    <dbReference type="NCBI Taxonomy" id="3750"/>
    <lineage>
        <taxon>Eukaryota</taxon>
        <taxon>Viridiplantae</taxon>
        <taxon>Streptophyta</taxon>
        <taxon>Embryophyta</taxon>
        <taxon>Tracheophyta</taxon>
        <taxon>Spermatophyta</taxon>
        <taxon>Magnoliopsida</taxon>
        <taxon>eudicotyledons</taxon>
        <taxon>Gunneridae</taxon>
        <taxon>Pentapetalae</taxon>
        <taxon>rosids</taxon>
        <taxon>fabids</taxon>
        <taxon>Rosales</taxon>
        <taxon>Rosaceae</taxon>
        <taxon>Amygdaloideae</taxon>
        <taxon>Maleae</taxon>
        <taxon>Malus</taxon>
    </lineage>
</organism>
<dbReference type="Proteomes" id="UP000290289">
    <property type="component" value="Chromosome 11"/>
</dbReference>
<evidence type="ECO:0000313" key="1">
    <source>
        <dbReference type="EMBL" id="RXH85144.1"/>
    </source>
</evidence>
<keyword evidence="2" id="KW-1185">Reference proteome</keyword>
<protein>
    <submittedName>
        <fullName evidence="1">Uncharacterized protein</fullName>
    </submittedName>
</protein>
<sequence length="123" mass="13826">MKPEISIHMLAILRSTINMQKMVPKLGPKLDNSHSISREGLRARSGPLGWMEQQSSPESKDAVDCRTCRRLFMTFNLSVQTKQRVRGRSIRPFFISAALVGASAPQVFPLRCLFGRKLGVTRV</sequence>
<dbReference type="AlphaFoldDB" id="A0A498ISH1"/>
<evidence type="ECO:0000313" key="2">
    <source>
        <dbReference type="Proteomes" id="UP000290289"/>
    </source>
</evidence>
<comment type="caution">
    <text evidence="1">The sequence shown here is derived from an EMBL/GenBank/DDBJ whole genome shotgun (WGS) entry which is preliminary data.</text>
</comment>
<name>A0A498ISH1_MALDO</name>
<reference evidence="1 2" key="1">
    <citation type="submission" date="2018-10" db="EMBL/GenBank/DDBJ databases">
        <title>A high-quality apple genome assembly.</title>
        <authorList>
            <person name="Hu J."/>
        </authorList>
    </citation>
    <scope>NUCLEOTIDE SEQUENCE [LARGE SCALE GENOMIC DNA]</scope>
    <source>
        <strain evidence="2">cv. HFTH1</strain>
        <tissue evidence="1">Young leaf</tissue>
    </source>
</reference>
<gene>
    <name evidence="1" type="ORF">DVH24_041912</name>
</gene>
<accession>A0A498ISH1</accession>